<comment type="caution">
    <text evidence="1">The sequence shown here is derived from an EMBL/GenBank/DDBJ whole genome shotgun (WGS) entry which is preliminary data.</text>
</comment>
<dbReference type="EMBL" id="BARV01000820">
    <property type="protein sequence ID" value="GAH90027.1"/>
    <property type="molecule type" value="Genomic_DNA"/>
</dbReference>
<protein>
    <submittedName>
        <fullName evidence="1">Uncharacterized protein</fullName>
    </submittedName>
</protein>
<name>X1J7U9_9ZZZZ</name>
<reference evidence="1" key="1">
    <citation type="journal article" date="2014" name="Front. Microbiol.">
        <title>High frequency of phylogenetically diverse reductive dehalogenase-homologous genes in deep subseafloor sedimentary metagenomes.</title>
        <authorList>
            <person name="Kawai M."/>
            <person name="Futagami T."/>
            <person name="Toyoda A."/>
            <person name="Takaki Y."/>
            <person name="Nishi S."/>
            <person name="Hori S."/>
            <person name="Arai W."/>
            <person name="Tsubouchi T."/>
            <person name="Morono Y."/>
            <person name="Uchiyama I."/>
            <person name="Ito T."/>
            <person name="Fujiyama A."/>
            <person name="Inagaki F."/>
            <person name="Takami H."/>
        </authorList>
    </citation>
    <scope>NUCLEOTIDE SEQUENCE</scope>
    <source>
        <strain evidence="1">Expedition CK06-06</strain>
    </source>
</reference>
<organism evidence="1">
    <name type="scientific">marine sediment metagenome</name>
    <dbReference type="NCBI Taxonomy" id="412755"/>
    <lineage>
        <taxon>unclassified sequences</taxon>
        <taxon>metagenomes</taxon>
        <taxon>ecological metagenomes</taxon>
    </lineage>
</organism>
<accession>X1J7U9</accession>
<gene>
    <name evidence="1" type="ORF">S06H3_02726</name>
</gene>
<sequence>MIGQVSVAAATAIAGYDLARDQTWRVSSRQRKLRGLAVCGSTAAGDCSLDLFVDQYRVGTFYNLALGFPTMDHMLPLKGNLVPPGATIALIMNVAPTANPINVILE</sequence>
<dbReference type="AlphaFoldDB" id="X1J7U9"/>
<evidence type="ECO:0000313" key="1">
    <source>
        <dbReference type="EMBL" id="GAH90027.1"/>
    </source>
</evidence>
<proteinExistence type="predicted"/>